<dbReference type="Proteomes" id="UP000824469">
    <property type="component" value="Unassembled WGS sequence"/>
</dbReference>
<dbReference type="EMBL" id="JAHRHJ020000004">
    <property type="protein sequence ID" value="KAH9317529.1"/>
    <property type="molecule type" value="Genomic_DNA"/>
</dbReference>
<keyword evidence="2" id="KW-1185">Reference proteome</keyword>
<feature type="non-terminal residue" evidence="1">
    <location>
        <position position="105"/>
    </location>
</feature>
<organism evidence="1 2">
    <name type="scientific">Taxus chinensis</name>
    <name type="common">Chinese yew</name>
    <name type="synonym">Taxus wallichiana var. chinensis</name>
    <dbReference type="NCBI Taxonomy" id="29808"/>
    <lineage>
        <taxon>Eukaryota</taxon>
        <taxon>Viridiplantae</taxon>
        <taxon>Streptophyta</taxon>
        <taxon>Embryophyta</taxon>
        <taxon>Tracheophyta</taxon>
        <taxon>Spermatophyta</taxon>
        <taxon>Pinopsida</taxon>
        <taxon>Pinidae</taxon>
        <taxon>Conifers II</taxon>
        <taxon>Cupressales</taxon>
        <taxon>Taxaceae</taxon>
        <taxon>Taxus</taxon>
    </lineage>
</organism>
<accession>A0AA38G672</accession>
<sequence>FYANCFPFIAYDESSEKDTHCDELQKLCDAGPTDFISLVDVQYKNKTIYSQVVWGIPTPGDLEGWFYNSPFRIDLINFFDVEDEDRANNAESGLPTIVSVDEVKK</sequence>
<dbReference type="PANTHER" id="PTHR33736">
    <property type="entry name" value="F-BOX PROTEIN-RELATED"/>
    <property type="match status" value="1"/>
</dbReference>
<evidence type="ECO:0000313" key="2">
    <source>
        <dbReference type="Proteomes" id="UP000824469"/>
    </source>
</evidence>
<comment type="caution">
    <text evidence="1">The sequence shown here is derived from an EMBL/GenBank/DDBJ whole genome shotgun (WGS) entry which is preliminary data.</text>
</comment>
<evidence type="ECO:0000313" key="1">
    <source>
        <dbReference type="EMBL" id="KAH9317529.1"/>
    </source>
</evidence>
<dbReference type="AlphaFoldDB" id="A0AA38G672"/>
<proteinExistence type="predicted"/>
<protein>
    <submittedName>
        <fullName evidence="1">Uncharacterized protein</fullName>
    </submittedName>
</protein>
<gene>
    <name evidence="1" type="ORF">KI387_019298</name>
</gene>
<feature type="non-terminal residue" evidence="1">
    <location>
        <position position="1"/>
    </location>
</feature>
<dbReference type="InterPro" id="IPR045283">
    <property type="entry name" value="AT3G44326-like"/>
</dbReference>
<name>A0AA38G672_TAXCH</name>
<reference evidence="1 2" key="1">
    <citation type="journal article" date="2021" name="Nat. Plants">
        <title>The Taxus genome provides insights into paclitaxel biosynthesis.</title>
        <authorList>
            <person name="Xiong X."/>
            <person name="Gou J."/>
            <person name="Liao Q."/>
            <person name="Li Y."/>
            <person name="Zhou Q."/>
            <person name="Bi G."/>
            <person name="Li C."/>
            <person name="Du R."/>
            <person name="Wang X."/>
            <person name="Sun T."/>
            <person name="Guo L."/>
            <person name="Liang H."/>
            <person name="Lu P."/>
            <person name="Wu Y."/>
            <person name="Zhang Z."/>
            <person name="Ro D.K."/>
            <person name="Shang Y."/>
            <person name="Huang S."/>
            <person name="Yan J."/>
        </authorList>
    </citation>
    <scope>NUCLEOTIDE SEQUENCE [LARGE SCALE GENOMIC DNA]</scope>
    <source>
        <strain evidence="1">Ta-2019</strain>
    </source>
</reference>
<dbReference type="PANTHER" id="PTHR33736:SF12">
    <property type="entry name" value="F-BOX DOMAIN-CONTAINING PROTEIN"/>
    <property type="match status" value="1"/>
</dbReference>